<proteinExistence type="predicted"/>
<dbReference type="RefSeq" id="WP_368652961.1">
    <property type="nucleotide sequence ID" value="NZ_CP162599.1"/>
</dbReference>
<feature type="compositionally biased region" description="Polar residues" evidence="1">
    <location>
        <begin position="76"/>
        <end position="85"/>
    </location>
</feature>
<dbReference type="EMBL" id="CP162599">
    <property type="protein sequence ID" value="XDK32240.1"/>
    <property type="molecule type" value="Genomic_DNA"/>
</dbReference>
<feature type="region of interest" description="Disordered" evidence="1">
    <location>
        <begin position="60"/>
        <end position="85"/>
    </location>
</feature>
<gene>
    <name evidence="2" type="ORF">AB4Y30_14645</name>
</gene>
<reference evidence="2" key="1">
    <citation type="submission" date="2024-07" db="EMBL/GenBank/DDBJ databases">
        <title>Halotolerant mesophilic bacterium Ornithinibacillus sp. 4-3, sp. nov., isolated from soil.</title>
        <authorList>
            <person name="Sidarenka A.V."/>
            <person name="Guliayeva D.E."/>
            <person name="Leanovich S.I."/>
            <person name="Hileuskaya K.S."/>
            <person name="Akhremchuk A.E."/>
            <person name="Sikolenko M.A."/>
            <person name="Valentovich L.N."/>
        </authorList>
    </citation>
    <scope>NUCLEOTIDE SEQUENCE</scope>
    <source>
        <strain evidence="2">4-3</strain>
    </source>
</reference>
<name>A0AB39HPP0_9BACI</name>
<evidence type="ECO:0000313" key="2">
    <source>
        <dbReference type="EMBL" id="XDK32240.1"/>
    </source>
</evidence>
<dbReference type="AlphaFoldDB" id="A0AB39HPP0"/>
<evidence type="ECO:0000256" key="1">
    <source>
        <dbReference type="SAM" id="MobiDB-lite"/>
    </source>
</evidence>
<accession>A0AB39HPP0</accession>
<organism evidence="2">
    <name type="scientific">Ornithinibacillus sp. 4-3</name>
    <dbReference type="NCBI Taxonomy" id="3231488"/>
    <lineage>
        <taxon>Bacteria</taxon>
        <taxon>Bacillati</taxon>
        <taxon>Bacillota</taxon>
        <taxon>Bacilli</taxon>
        <taxon>Bacillales</taxon>
        <taxon>Bacillaceae</taxon>
        <taxon>Ornithinibacillus</taxon>
    </lineage>
</organism>
<protein>
    <submittedName>
        <fullName evidence="2">Uncharacterized protein</fullName>
    </submittedName>
</protein>
<sequence length="85" mass="9204">MNNRVITSLLAVGAAGATIYGIRKGIQNGTFQRLPQQLSNAMNNPAAQQFVQNLGTTSQDMQQLSSVLDTDKPEQQGETNNLNNQ</sequence>